<keyword evidence="3 7" id="KW-0805">Transcription regulation</keyword>
<dbReference type="Gene3D" id="1.10.601.10">
    <property type="entry name" value="RNA Polymerase Primary Sigma Factor"/>
    <property type="match status" value="1"/>
</dbReference>
<dbReference type="Proteomes" id="UP000291072">
    <property type="component" value="Unassembled WGS sequence"/>
</dbReference>
<dbReference type="RefSeq" id="WP_131613541.1">
    <property type="nucleotide sequence ID" value="NZ_PSZP01000020.1"/>
</dbReference>
<sequence>MAKVVKKNSYDAIVKLLKAEQNKKSKKQKKDIIFSQEEVFEILNKKKLFVSEEGADELLATLIENKIIGTEIDEHDFDEVNEYDLQDGRVKEESISLQSFDETQEISLSNISTAAHIEDKQLSNKLTETDDIVKWYMRWIGKYGKLLKHDEEIELAKRIEKGDKRAREILIRRNLRLVVNLAKKYKNRGLSFIDLISEGNAGLLKAVSKYEWERGFKFSTYATWWVRQAITRAVADQARTIRVPVHMVETINKLIKIERELHQELGRKPTDEELAVEYGGGFTAEKVQYIRKINIDPISLDKPIGKEDDSSFSDFVEDDSATSPVDFAANEELRKVLLQILDTYLEEREREVIKMRYGIGEDENGERMRAHTLDEIGEKFDVTRERIRQIESKVLRRLRHPQKRRKLKDFINA</sequence>
<gene>
    <name evidence="10" type="ORF">C4B25_02820</name>
</gene>
<dbReference type="InterPro" id="IPR012760">
    <property type="entry name" value="RNA_pol_sigma_RpoD_C"/>
</dbReference>
<dbReference type="InterPro" id="IPR013325">
    <property type="entry name" value="RNA_pol_sigma_r2"/>
</dbReference>
<dbReference type="PANTHER" id="PTHR30603:SF60">
    <property type="entry name" value="RNA POLYMERASE SIGMA FACTOR RPOD"/>
    <property type="match status" value="1"/>
</dbReference>
<dbReference type="InterPro" id="IPR009042">
    <property type="entry name" value="RNA_pol_sigma70_r1_2"/>
</dbReference>
<evidence type="ECO:0000256" key="5">
    <source>
        <dbReference type="ARBA" id="ARBA00023125"/>
    </source>
</evidence>
<dbReference type="Pfam" id="PF04539">
    <property type="entry name" value="Sigma70_r3"/>
    <property type="match status" value="1"/>
</dbReference>
<reference evidence="10 11" key="1">
    <citation type="submission" date="2018-02" db="EMBL/GenBank/DDBJ databases">
        <title>Mycoplasma marinum and Mycoplasma todarodis sp. nov., moderately halophilic and psychrotolerant mycoplasmas isolated from cephalopods.</title>
        <authorList>
            <person name="Viver T."/>
        </authorList>
    </citation>
    <scope>NUCLEOTIDE SEQUENCE [LARGE SCALE GENOMIC DNA]</scope>
    <source>
        <strain evidence="10 11">5H</strain>
    </source>
</reference>
<proteinExistence type="inferred from homology"/>
<dbReference type="InterPro" id="IPR007627">
    <property type="entry name" value="RNA_pol_sigma70_r2"/>
</dbReference>
<keyword evidence="5 7" id="KW-0238">DNA-binding</keyword>
<keyword evidence="6 7" id="KW-0804">Transcription</keyword>
<dbReference type="EMBL" id="PSZP01000020">
    <property type="protein sequence ID" value="TCG10844.1"/>
    <property type="molecule type" value="Genomic_DNA"/>
</dbReference>
<evidence type="ECO:0000313" key="11">
    <source>
        <dbReference type="Proteomes" id="UP000291072"/>
    </source>
</evidence>
<dbReference type="Pfam" id="PF04545">
    <property type="entry name" value="Sigma70_r4"/>
    <property type="match status" value="1"/>
</dbReference>
<dbReference type="SUPFAM" id="SSF88659">
    <property type="entry name" value="Sigma3 and sigma4 domains of RNA polymerase sigma factors"/>
    <property type="match status" value="2"/>
</dbReference>
<dbReference type="NCBIfam" id="NF004565">
    <property type="entry name" value="PRK05901.2-3"/>
    <property type="match status" value="1"/>
</dbReference>
<dbReference type="OrthoDB" id="9809557at2"/>
<evidence type="ECO:0000256" key="2">
    <source>
        <dbReference type="ARBA" id="ARBA00022490"/>
    </source>
</evidence>
<dbReference type="Pfam" id="PF04542">
    <property type="entry name" value="Sigma70_r2"/>
    <property type="match status" value="1"/>
</dbReference>
<evidence type="ECO:0000256" key="3">
    <source>
        <dbReference type="ARBA" id="ARBA00023015"/>
    </source>
</evidence>
<evidence type="ECO:0000313" key="10">
    <source>
        <dbReference type="EMBL" id="TCG10844.1"/>
    </source>
</evidence>
<dbReference type="InterPro" id="IPR007624">
    <property type="entry name" value="RNA_pol_sigma70_r3"/>
</dbReference>
<name>A0A4R0XK66_9MOLU</name>
<dbReference type="GO" id="GO:0003677">
    <property type="term" value="F:DNA binding"/>
    <property type="evidence" value="ECO:0007669"/>
    <property type="project" value="UniProtKB-KW"/>
</dbReference>
<organism evidence="10 11">
    <name type="scientific">Mycoplasma todarodis</name>
    <dbReference type="NCBI Taxonomy" id="1937191"/>
    <lineage>
        <taxon>Bacteria</taxon>
        <taxon>Bacillati</taxon>
        <taxon>Mycoplasmatota</taxon>
        <taxon>Mollicutes</taxon>
        <taxon>Mycoplasmataceae</taxon>
        <taxon>Mycoplasma</taxon>
    </lineage>
</organism>
<evidence type="ECO:0000256" key="4">
    <source>
        <dbReference type="ARBA" id="ARBA00023082"/>
    </source>
</evidence>
<keyword evidence="11" id="KW-1185">Reference proteome</keyword>
<feature type="domain" description="RNA polymerase sigma-70" evidence="8">
    <location>
        <begin position="194"/>
        <end position="207"/>
    </location>
</feature>
<keyword evidence="2" id="KW-0963">Cytoplasm</keyword>
<dbReference type="GO" id="GO:0006352">
    <property type="term" value="P:DNA-templated transcription initiation"/>
    <property type="evidence" value="ECO:0007669"/>
    <property type="project" value="InterPro"/>
</dbReference>
<dbReference type="CDD" id="cd06171">
    <property type="entry name" value="Sigma70_r4"/>
    <property type="match status" value="1"/>
</dbReference>
<dbReference type="InterPro" id="IPR036388">
    <property type="entry name" value="WH-like_DNA-bd_sf"/>
</dbReference>
<dbReference type="GO" id="GO:0016987">
    <property type="term" value="F:sigma factor activity"/>
    <property type="evidence" value="ECO:0007669"/>
    <property type="project" value="UniProtKB-KW"/>
</dbReference>
<dbReference type="Pfam" id="PF00140">
    <property type="entry name" value="Sigma70_r1_2"/>
    <property type="match status" value="1"/>
</dbReference>
<evidence type="ECO:0000256" key="1">
    <source>
        <dbReference type="ARBA" id="ARBA00007788"/>
    </source>
</evidence>
<accession>A0A4R0XK66</accession>
<dbReference type="PANTHER" id="PTHR30603">
    <property type="entry name" value="RNA POLYMERASE SIGMA FACTOR RPO"/>
    <property type="match status" value="1"/>
</dbReference>
<dbReference type="InterPro" id="IPR014284">
    <property type="entry name" value="RNA_pol_sigma-70_dom"/>
</dbReference>
<dbReference type="InterPro" id="IPR000943">
    <property type="entry name" value="RNA_pol_sigma70"/>
</dbReference>
<dbReference type="PRINTS" id="PR00046">
    <property type="entry name" value="SIGMA70FCT"/>
</dbReference>
<evidence type="ECO:0000259" key="9">
    <source>
        <dbReference type="PROSITE" id="PS00716"/>
    </source>
</evidence>
<dbReference type="PROSITE" id="PS00715">
    <property type="entry name" value="SIGMA70_1"/>
    <property type="match status" value="1"/>
</dbReference>
<dbReference type="NCBIfam" id="TIGR02393">
    <property type="entry name" value="RpoD_Cterm"/>
    <property type="match status" value="1"/>
</dbReference>
<evidence type="ECO:0000256" key="7">
    <source>
        <dbReference type="RuleBase" id="RU362124"/>
    </source>
</evidence>
<comment type="function">
    <text evidence="7">Sigma factors are initiation factors that promote the attachment of RNA polymerase to specific initiation sites and are then released.</text>
</comment>
<dbReference type="SUPFAM" id="SSF88946">
    <property type="entry name" value="Sigma2 domain of RNA polymerase sigma factors"/>
    <property type="match status" value="1"/>
</dbReference>
<keyword evidence="4 7" id="KW-0731">Sigma factor</keyword>
<dbReference type="Gene3D" id="1.20.120.1810">
    <property type="match status" value="1"/>
</dbReference>
<evidence type="ECO:0000256" key="6">
    <source>
        <dbReference type="ARBA" id="ARBA00023163"/>
    </source>
</evidence>
<dbReference type="InterPro" id="IPR007630">
    <property type="entry name" value="RNA_pol_sigma70_r4"/>
</dbReference>
<dbReference type="NCBIfam" id="TIGR02937">
    <property type="entry name" value="sigma70-ECF"/>
    <property type="match status" value="1"/>
</dbReference>
<dbReference type="PROSITE" id="PS00716">
    <property type="entry name" value="SIGMA70_2"/>
    <property type="match status" value="1"/>
</dbReference>
<evidence type="ECO:0000259" key="8">
    <source>
        <dbReference type="PROSITE" id="PS00715"/>
    </source>
</evidence>
<dbReference type="AlphaFoldDB" id="A0A4R0XK66"/>
<dbReference type="InterPro" id="IPR013324">
    <property type="entry name" value="RNA_pol_sigma_r3/r4-like"/>
</dbReference>
<dbReference type="InterPro" id="IPR050239">
    <property type="entry name" value="Sigma-70_RNA_pol_init_factors"/>
</dbReference>
<protein>
    <recommendedName>
        <fullName evidence="7">RNA polymerase sigma factor</fullName>
    </recommendedName>
</protein>
<feature type="domain" description="RNA polymerase sigma-70" evidence="9">
    <location>
        <begin position="372"/>
        <end position="398"/>
    </location>
</feature>
<comment type="caution">
    <text evidence="10">The sequence shown here is derived from an EMBL/GenBank/DDBJ whole genome shotgun (WGS) entry which is preliminary data.</text>
</comment>
<comment type="similarity">
    <text evidence="1 7">Belongs to the sigma-70 factor family.</text>
</comment>
<dbReference type="Gene3D" id="1.10.10.10">
    <property type="entry name" value="Winged helix-like DNA-binding domain superfamily/Winged helix DNA-binding domain"/>
    <property type="match status" value="2"/>
</dbReference>